<feature type="transmembrane region" description="Helical" evidence="1">
    <location>
        <begin position="273"/>
        <end position="293"/>
    </location>
</feature>
<dbReference type="InterPro" id="IPR046536">
    <property type="entry name" value="DUF6601"/>
</dbReference>
<protein>
    <recommendedName>
        <fullName evidence="4">Subtilisin-like serine protease</fullName>
    </recommendedName>
</protein>
<name>A0A423W1G9_CYTCH</name>
<organism evidence="2 3">
    <name type="scientific">Cytospora chrysosperma</name>
    <name type="common">Cytospora canker fungus</name>
    <name type="synonym">Sphaeria chrysosperma</name>
    <dbReference type="NCBI Taxonomy" id="252740"/>
    <lineage>
        <taxon>Eukaryota</taxon>
        <taxon>Fungi</taxon>
        <taxon>Dikarya</taxon>
        <taxon>Ascomycota</taxon>
        <taxon>Pezizomycotina</taxon>
        <taxon>Sordariomycetes</taxon>
        <taxon>Sordariomycetidae</taxon>
        <taxon>Diaporthales</taxon>
        <taxon>Cytosporaceae</taxon>
        <taxon>Cytospora</taxon>
    </lineage>
</organism>
<evidence type="ECO:0008006" key="4">
    <source>
        <dbReference type="Google" id="ProtNLM"/>
    </source>
</evidence>
<feature type="transmembrane region" description="Helical" evidence="1">
    <location>
        <begin position="313"/>
        <end position="335"/>
    </location>
</feature>
<comment type="caution">
    <text evidence="2">The sequence shown here is derived from an EMBL/GenBank/DDBJ whole genome shotgun (WGS) entry which is preliminary data.</text>
</comment>
<dbReference type="PANTHER" id="PTHR34414">
    <property type="entry name" value="HET DOMAIN-CONTAINING PROTEIN-RELATED"/>
    <property type="match status" value="1"/>
</dbReference>
<proteinExistence type="predicted"/>
<dbReference type="EMBL" id="LJZO01000017">
    <property type="protein sequence ID" value="ROV97204.1"/>
    <property type="molecule type" value="Genomic_DNA"/>
</dbReference>
<dbReference type="AlphaFoldDB" id="A0A423W1G9"/>
<reference evidence="2 3" key="1">
    <citation type="submission" date="2015-09" db="EMBL/GenBank/DDBJ databases">
        <title>Host preference determinants of Valsa canker pathogens revealed by comparative genomics.</title>
        <authorList>
            <person name="Yin Z."/>
            <person name="Huang L."/>
        </authorList>
    </citation>
    <scope>NUCLEOTIDE SEQUENCE [LARGE SCALE GENOMIC DNA]</scope>
    <source>
        <strain evidence="2 3">YSFL</strain>
    </source>
</reference>
<keyword evidence="1" id="KW-0472">Membrane</keyword>
<sequence>MDTHPAYQPPIQAPPFSTCVLQDKRGFPAHALQPNGHVSYDELLPASHRIEVNEVPRLYPPNLHDDDGFLERELDLQRLNTIFNWLWLTGRPMPPRPLHYQLVLGREIVVAERMDMHLVWTTGRIFLKPVPRFLLQPYFWRDHLSCREDCPCPPEDATDIQSQAGTKGCRQGLRARALGFLCSYTALVSYESDFLIARDKYLLPREVSWAAWRILVRQLLQIEDIDRKVDARFIYGELRLSRLNKIYMLARLPFLRGYLPHWQQYGTYFRDNLAWLATGTVYIAIVLTAFQVGQATSLAENNMFRSATYGFTVFSILFPLIAALLIILVFSYKFIDNFIEAARYRNKRFHAIRVESAGP</sequence>
<keyword evidence="1" id="KW-1133">Transmembrane helix</keyword>
<evidence type="ECO:0000313" key="2">
    <source>
        <dbReference type="EMBL" id="ROV97204.1"/>
    </source>
</evidence>
<gene>
    <name evidence="2" type="ORF">VSDG_04798</name>
</gene>
<evidence type="ECO:0000313" key="3">
    <source>
        <dbReference type="Proteomes" id="UP000284375"/>
    </source>
</evidence>
<keyword evidence="3" id="KW-1185">Reference proteome</keyword>
<dbReference type="PANTHER" id="PTHR34414:SF1">
    <property type="entry name" value="SUBTILISIN-LIKE SERINE PROTEASE"/>
    <property type="match status" value="1"/>
</dbReference>
<dbReference type="Proteomes" id="UP000284375">
    <property type="component" value="Unassembled WGS sequence"/>
</dbReference>
<dbReference type="OrthoDB" id="5086500at2759"/>
<accession>A0A423W1G9</accession>
<dbReference type="Pfam" id="PF20246">
    <property type="entry name" value="DUF6601"/>
    <property type="match status" value="1"/>
</dbReference>
<evidence type="ECO:0000256" key="1">
    <source>
        <dbReference type="SAM" id="Phobius"/>
    </source>
</evidence>
<keyword evidence="1" id="KW-0812">Transmembrane</keyword>
<dbReference type="STRING" id="252740.A0A423W1G9"/>